<feature type="DNA-binding region" description="Homeobox" evidence="4">
    <location>
        <begin position="155"/>
        <end position="214"/>
    </location>
</feature>
<gene>
    <name evidence="8" type="ORF">APTSU1_001796100</name>
</gene>
<sequence>METPEDSSRSFQRPLTLGAEEEQEQQHGRNAVVSGAGEEGGETKGLVLSGPAQGGLDQGELAEGQVAEGKGAQEEPAQPSLSQRAAGVGEEGEEKEEEMEGRRDGDEASGPEDDTIDQEDGQNDRDQPQPPPLARIPVLIRNDFNQQAGNFVAHQRGRRSRFTHAQLHDLERLFQETRFPSLRVRRDFARWMGVDESDVQEWFKMRRALFRRHSRLLMFCEPPLNPERDDSP</sequence>
<comment type="caution">
    <text evidence="8">The sequence shown here is derived from an EMBL/GenBank/DDBJ whole genome shotgun (WGS) entry which is preliminary data.</text>
</comment>
<evidence type="ECO:0000313" key="9">
    <source>
        <dbReference type="Proteomes" id="UP001623349"/>
    </source>
</evidence>
<dbReference type="PROSITE" id="PS50071">
    <property type="entry name" value="HOMEOBOX_2"/>
    <property type="match status" value="1"/>
</dbReference>
<keyword evidence="3 4" id="KW-0539">Nucleus</keyword>
<feature type="compositionally biased region" description="Acidic residues" evidence="6">
    <location>
        <begin position="107"/>
        <end position="121"/>
    </location>
</feature>
<keyword evidence="9" id="KW-1185">Reference proteome</keyword>
<dbReference type="PANTHER" id="PTHR47465">
    <property type="entry name" value="MCG113260-RELATED-RELATED"/>
    <property type="match status" value="1"/>
</dbReference>
<feature type="compositionally biased region" description="Acidic residues" evidence="6">
    <location>
        <begin position="90"/>
        <end position="99"/>
    </location>
</feature>
<evidence type="ECO:0000256" key="5">
    <source>
        <dbReference type="RuleBase" id="RU000682"/>
    </source>
</evidence>
<accession>A0ABQ0FU03</accession>
<evidence type="ECO:0000256" key="4">
    <source>
        <dbReference type="PROSITE-ProRule" id="PRU00108"/>
    </source>
</evidence>
<proteinExistence type="predicted"/>
<comment type="subcellular location">
    <subcellularLocation>
        <location evidence="4 5">Nucleus</location>
    </subcellularLocation>
</comment>
<dbReference type="SUPFAM" id="SSF46689">
    <property type="entry name" value="Homeodomain-like"/>
    <property type="match status" value="1"/>
</dbReference>
<dbReference type="InterPro" id="IPR001356">
    <property type="entry name" value="HD"/>
</dbReference>
<protein>
    <submittedName>
        <fullName evidence="8">Homeobox protein GPBOX</fullName>
    </submittedName>
</protein>
<dbReference type="PANTHER" id="PTHR47465:SF2">
    <property type="entry name" value="HOMEOBOX PROTEIN GPBOX-RELATED"/>
    <property type="match status" value="1"/>
</dbReference>
<evidence type="ECO:0000256" key="6">
    <source>
        <dbReference type="SAM" id="MobiDB-lite"/>
    </source>
</evidence>
<name>A0ABQ0FU03_APOSI</name>
<dbReference type="EMBL" id="BAAFST010000020">
    <property type="protein sequence ID" value="GAB1302722.1"/>
    <property type="molecule type" value="Genomic_DNA"/>
</dbReference>
<dbReference type="Pfam" id="PF00046">
    <property type="entry name" value="Homeodomain"/>
    <property type="match status" value="1"/>
</dbReference>
<evidence type="ECO:0000259" key="7">
    <source>
        <dbReference type="PROSITE" id="PS50071"/>
    </source>
</evidence>
<evidence type="ECO:0000256" key="3">
    <source>
        <dbReference type="ARBA" id="ARBA00023242"/>
    </source>
</evidence>
<evidence type="ECO:0000256" key="1">
    <source>
        <dbReference type="ARBA" id="ARBA00023125"/>
    </source>
</evidence>
<keyword evidence="1 4" id="KW-0238">DNA-binding</keyword>
<keyword evidence="2 4" id="KW-0371">Homeobox</keyword>
<evidence type="ECO:0000256" key="2">
    <source>
        <dbReference type="ARBA" id="ARBA00023155"/>
    </source>
</evidence>
<dbReference type="CDD" id="cd00086">
    <property type="entry name" value="homeodomain"/>
    <property type="match status" value="1"/>
</dbReference>
<organism evidence="8 9">
    <name type="scientific">Apodemus speciosus</name>
    <name type="common">Large Japanese field mouse</name>
    <dbReference type="NCBI Taxonomy" id="105296"/>
    <lineage>
        <taxon>Eukaryota</taxon>
        <taxon>Metazoa</taxon>
        <taxon>Chordata</taxon>
        <taxon>Craniata</taxon>
        <taxon>Vertebrata</taxon>
        <taxon>Euteleostomi</taxon>
        <taxon>Mammalia</taxon>
        <taxon>Eutheria</taxon>
        <taxon>Euarchontoglires</taxon>
        <taxon>Glires</taxon>
        <taxon>Rodentia</taxon>
        <taxon>Myomorpha</taxon>
        <taxon>Muroidea</taxon>
        <taxon>Muridae</taxon>
        <taxon>Murinae</taxon>
        <taxon>Apodemus</taxon>
    </lineage>
</organism>
<reference evidence="8 9" key="1">
    <citation type="submission" date="2024-08" db="EMBL/GenBank/DDBJ databases">
        <title>The draft genome of Apodemus speciosus.</title>
        <authorList>
            <person name="Nabeshima K."/>
            <person name="Suzuki S."/>
            <person name="Onuma M."/>
        </authorList>
    </citation>
    <scope>NUCLEOTIDE SEQUENCE [LARGE SCALE GENOMIC DNA]</scope>
    <source>
        <strain evidence="8">IB14-021</strain>
    </source>
</reference>
<dbReference type="Proteomes" id="UP001623349">
    <property type="component" value="Unassembled WGS sequence"/>
</dbReference>
<dbReference type="SMART" id="SM00389">
    <property type="entry name" value="HOX"/>
    <property type="match status" value="1"/>
</dbReference>
<dbReference type="InterPro" id="IPR009057">
    <property type="entry name" value="Homeodomain-like_sf"/>
</dbReference>
<dbReference type="Gene3D" id="1.10.10.60">
    <property type="entry name" value="Homeodomain-like"/>
    <property type="match status" value="1"/>
</dbReference>
<dbReference type="GO" id="GO:0003677">
    <property type="term" value="F:DNA binding"/>
    <property type="evidence" value="ECO:0007669"/>
    <property type="project" value="UniProtKB-KW"/>
</dbReference>
<feature type="domain" description="Homeobox" evidence="7">
    <location>
        <begin position="153"/>
        <end position="213"/>
    </location>
</feature>
<feature type="region of interest" description="Disordered" evidence="6">
    <location>
        <begin position="1"/>
        <end position="134"/>
    </location>
</feature>
<evidence type="ECO:0000313" key="8">
    <source>
        <dbReference type="EMBL" id="GAB1302722.1"/>
    </source>
</evidence>